<dbReference type="EC" id="2.7.2.11" evidence="8"/>
<dbReference type="GO" id="GO:0003723">
    <property type="term" value="F:RNA binding"/>
    <property type="evidence" value="ECO:0007669"/>
    <property type="project" value="InterPro"/>
</dbReference>
<evidence type="ECO:0000256" key="7">
    <source>
        <dbReference type="ARBA" id="ARBA00022840"/>
    </source>
</evidence>
<dbReference type="Pfam" id="PF00696">
    <property type="entry name" value="AA_kinase"/>
    <property type="match status" value="1"/>
</dbReference>
<dbReference type="InterPro" id="IPR015947">
    <property type="entry name" value="PUA-like_sf"/>
</dbReference>
<comment type="similarity">
    <text evidence="8">Belongs to the glutamate 5-kinase family.</text>
</comment>
<dbReference type="PROSITE" id="PS50890">
    <property type="entry name" value="PUA"/>
    <property type="match status" value="1"/>
</dbReference>
<dbReference type="UniPathway" id="UPA00098">
    <property type="reaction ID" value="UER00359"/>
</dbReference>
<feature type="domain" description="PUA" evidence="9">
    <location>
        <begin position="293"/>
        <end position="367"/>
    </location>
</feature>
<proteinExistence type="inferred from homology"/>
<dbReference type="GO" id="GO:0005829">
    <property type="term" value="C:cytosol"/>
    <property type="evidence" value="ECO:0007669"/>
    <property type="project" value="TreeGrafter"/>
</dbReference>
<dbReference type="PROSITE" id="PS00902">
    <property type="entry name" value="GLUTAMATE_5_KINASE"/>
    <property type="match status" value="1"/>
</dbReference>
<dbReference type="InterPro" id="IPR019797">
    <property type="entry name" value="Glutamate_5-kinase_CS"/>
</dbReference>
<dbReference type="NCBIfam" id="TIGR01027">
    <property type="entry name" value="proB"/>
    <property type="match status" value="1"/>
</dbReference>
<dbReference type="CDD" id="cd04242">
    <property type="entry name" value="AAK_G5K_ProB"/>
    <property type="match status" value="1"/>
</dbReference>
<keyword evidence="7 8" id="KW-0067">ATP-binding</keyword>
<feature type="binding site" evidence="8">
    <location>
        <position position="166"/>
    </location>
    <ligand>
        <name>substrate</name>
    </ligand>
</feature>
<dbReference type="GO" id="GO:0005524">
    <property type="term" value="F:ATP binding"/>
    <property type="evidence" value="ECO:0007669"/>
    <property type="project" value="UniProtKB-KW"/>
</dbReference>
<dbReference type="EMBL" id="SJPT01000005">
    <property type="protein sequence ID" value="TWU22108.1"/>
    <property type="molecule type" value="Genomic_DNA"/>
</dbReference>
<accession>A0A5C6CD06</accession>
<dbReference type="SMART" id="SM00359">
    <property type="entry name" value="PUA"/>
    <property type="match status" value="1"/>
</dbReference>
<evidence type="ECO:0000256" key="2">
    <source>
        <dbReference type="ARBA" id="ARBA00022605"/>
    </source>
</evidence>
<keyword evidence="4 8" id="KW-0808">Transferase</keyword>
<dbReference type="InterPro" id="IPR036974">
    <property type="entry name" value="PUA_sf"/>
</dbReference>
<comment type="caution">
    <text evidence="8">Lacks conserved residue(s) required for the propagation of feature annotation.</text>
</comment>
<dbReference type="InterPro" id="IPR011529">
    <property type="entry name" value="Glu_5kinase"/>
</dbReference>
<gene>
    <name evidence="8 10" type="primary">proB</name>
    <name evidence="10" type="ORF">Pla52o_31560</name>
</gene>
<evidence type="ECO:0000256" key="6">
    <source>
        <dbReference type="ARBA" id="ARBA00022777"/>
    </source>
</evidence>
<keyword evidence="3 8" id="KW-0641">Proline biosynthesis</keyword>
<organism evidence="10 11">
    <name type="scientific">Novipirellula galeiformis</name>
    <dbReference type="NCBI Taxonomy" id="2528004"/>
    <lineage>
        <taxon>Bacteria</taxon>
        <taxon>Pseudomonadati</taxon>
        <taxon>Planctomycetota</taxon>
        <taxon>Planctomycetia</taxon>
        <taxon>Pirellulales</taxon>
        <taxon>Pirellulaceae</taxon>
        <taxon>Novipirellula</taxon>
    </lineage>
</organism>
<dbReference type="Proteomes" id="UP000316304">
    <property type="component" value="Unassembled WGS sequence"/>
</dbReference>
<keyword evidence="2 8" id="KW-0028">Amino-acid biosynthesis</keyword>
<dbReference type="FunFam" id="3.40.1160.10:FF:000006">
    <property type="entry name" value="Glutamate 5-kinase"/>
    <property type="match status" value="1"/>
</dbReference>
<dbReference type="GO" id="GO:0004349">
    <property type="term" value="F:glutamate 5-kinase activity"/>
    <property type="evidence" value="ECO:0007669"/>
    <property type="project" value="UniProtKB-UniRule"/>
</dbReference>
<keyword evidence="5 8" id="KW-0547">Nucleotide-binding</keyword>
<sequence length="390" mass="41863">MDQTEATLKAYRKTAIENAKCVVVKVGTRVLTTPSGKLDRDRVAKLSAQLCRIADTGRQTVMVSSGAVGAGVGKLGLANRPKGISQLQAVAAIGQTDLIQAYESSIAAGGHHAAQVLLTASDLRRRSGYLHVRNALSRIHDYGAIAIVNENDSVAVRELMTTFGDNDRLAARVAGLLNDTLLIILSDVDGLYDGPPRDPKSKRLQVVHAINDAVFNLASDKLNSVSKGGMTSKLEAAKIATSHGHTAIIAPGHDDEVLDKIFALEPIGTLFPPTEKTIRGRRRWIGGSAKVEGILHLDRGAVKAVWEDGRSLLAVGIRVVKGTFRRGAVVALHDPDGNEIARGLSNYRSTELEKIMGKSSDQIGDILGHCPYENAIHRDNLVLTRNNEFT</sequence>
<dbReference type="InterPro" id="IPR005715">
    <property type="entry name" value="Glu_5kinase/COase_Synthase"/>
</dbReference>
<evidence type="ECO:0000256" key="1">
    <source>
        <dbReference type="ARBA" id="ARBA00022490"/>
    </source>
</evidence>
<dbReference type="SUPFAM" id="SSF53633">
    <property type="entry name" value="Carbamate kinase-like"/>
    <property type="match status" value="1"/>
</dbReference>
<feature type="binding site" evidence="8">
    <location>
        <begin position="186"/>
        <end position="187"/>
    </location>
    <ligand>
        <name>ATP</name>
        <dbReference type="ChEBI" id="CHEBI:30616"/>
    </ligand>
</feature>
<dbReference type="RefSeq" id="WP_146595346.1">
    <property type="nucleotide sequence ID" value="NZ_SJPT01000005.1"/>
</dbReference>
<dbReference type="Pfam" id="PF01472">
    <property type="entry name" value="PUA"/>
    <property type="match status" value="1"/>
</dbReference>
<feature type="binding site" evidence="8">
    <location>
        <position position="25"/>
    </location>
    <ligand>
        <name>ATP</name>
        <dbReference type="ChEBI" id="CHEBI:30616"/>
    </ligand>
</feature>
<comment type="pathway">
    <text evidence="8">Amino-acid biosynthesis; L-proline biosynthesis; L-glutamate 5-semialdehyde from L-glutamate: step 1/2.</text>
</comment>
<dbReference type="PIRSF" id="PIRSF000729">
    <property type="entry name" value="GK"/>
    <property type="match status" value="1"/>
</dbReference>
<dbReference type="InterPro" id="IPR041739">
    <property type="entry name" value="G5K_ProB"/>
</dbReference>
<evidence type="ECO:0000313" key="10">
    <source>
        <dbReference type="EMBL" id="TWU22108.1"/>
    </source>
</evidence>
<dbReference type="PANTHER" id="PTHR43654">
    <property type="entry name" value="GLUTAMATE 5-KINASE"/>
    <property type="match status" value="1"/>
</dbReference>
<dbReference type="CDD" id="cd21157">
    <property type="entry name" value="PUA_G5K"/>
    <property type="match status" value="1"/>
</dbReference>
<dbReference type="AlphaFoldDB" id="A0A5C6CD06"/>
<dbReference type="HAMAP" id="MF_00456">
    <property type="entry name" value="ProB"/>
    <property type="match status" value="1"/>
</dbReference>
<keyword evidence="6 8" id="KW-0418">Kinase</keyword>
<comment type="catalytic activity">
    <reaction evidence="8">
        <text>L-glutamate + ATP = L-glutamyl 5-phosphate + ADP</text>
        <dbReference type="Rhea" id="RHEA:14877"/>
        <dbReference type="ChEBI" id="CHEBI:29985"/>
        <dbReference type="ChEBI" id="CHEBI:30616"/>
        <dbReference type="ChEBI" id="CHEBI:58274"/>
        <dbReference type="ChEBI" id="CHEBI:456216"/>
        <dbReference type="EC" id="2.7.2.11"/>
    </reaction>
</comment>
<feature type="binding site" evidence="8">
    <location>
        <position position="65"/>
    </location>
    <ligand>
        <name>substrate</name>
    </ligand>
</feature>
<name>A0A5C6CD06_9BACT</name>
<keyword evidence="1 8" id="KW-0963">Cytoplasm</keyword>
<evidence type="ECO:0000259" key="9">
    <source>
        <dbReference type="SMART" id="SM00359"/>
    </source>
</evidence>
<evidence type="ECO:0000256" key="8">
    <source>
        <dbReference type="HAMAP-Rule" id="MF_00456"/>
    </source>
</evidence>
<dbReference type="GO" id="GO:0055129">
    <property type="term" value="P:L-proline biosynthetic process"/>
    <property type="evidence" value="ECO:0007669"/>
    <property type="project" value="UniProtKB-UniRule"/>
</dbReference>
<dbReference type="InterPro" id="IPR001048">
    <property type="entry name" value="Asp/Glu/Uridylate_kinase"/>
</dbReference>
<dbReference type="InterPro" id="IPR036393">
    <property type="entry name" value="AceGlu_kinase-like_sf"/>
</dbReference>
<evidence type="ECO:0000256" key="3">
    <source>
        <dbReference type="ARBA" id="ARBA00022650"/>
    </source>
</evidence>
<dbReference type="PANTHER" id="PTHR43654:SF1">
    <property type="entry name" value="ISOPENTENYL PHOSPHATE KINASE"/>
    <property type="match status" value="1"/>
</dbReference>
<comment type="caution">
    <text evidence="10">The sequence shown here is derived from an EMBL/GenBank/DDBJ whole genome shotgun (WGS) entry which is preliminary data.</text>
</comment>
<comment type="function">
    <text evidence="8">Catalyzes the transfer of a phosphate group to glutamate to form L-glutamate 5-phosphate.</text>
</comment>
<dbReference type="InterPro" id="IPR001057">
    <property type="entry name" value="Glu/AcGlu_kinase"/>
</dbReference>
<keyword evidence="11" id="KW-1185">Reference proteome</keyword>
<comment type="subcellular location">
    <subcellularLocation>
        <location evidence="8">Cytoplasm</location>
    </subcellularLocation>
</comment>
<evidence type="ECO:0000256" key="4">
    <source>
        <dbReference type="ARBA" id="ARBA00022679"/>
    </source>
</evidence>
<feature type="binding site" evidence="8">
    <location>
        <position position="152"/>
    </location>
    <ligand>
        <name>substrate</name>
    </ligand>
</feature>
<dbReference type="Gene3D" id="3.40.1160.10">
    <property type="entry name" value="Acetylglutamate kinase-like"/>
    <property type="match status" value="2"/>
</dbReference>
<evidence type="ECO:0000256" key="5">
    <source>
        <dbReference type="ARBA" id="ARBA00022741"/>
    </source>
</evidence>
<dbReference type="Gene3D" id="2.30.130.10">
    <property type="entry name" value="PUA domain"/>
    <property type="match status" value="1"/>
</dbReference>
<dbReference type="PRINTS" id="PR00474">
    <property type="entry name" value="GLU5KINASE"/>
</dbReference>
<dbReference type="InterPro" id="IPR002478">
    <property type="entry name" value="PUA"/>
</dbReference>
<protein>
    <recommendedName>
        <fullName evidence="8">Glutamate 5-kinase</fullName>
        <ecNumber evidence="8">2.7.2.11</ecNumber>
    </recommendedName>
    <alternativeName>
        <fullName evidence="8">Gamma-glutamyl kinase</fullName>
        <shortName evidence="8">GK</shortName>
    </alternativeName>
</protein>
<reference evidence="10 11" key="1">
    <citation type="submission" date="2019-02" db="EMBL/GenBank/DDBJ databases">
        <title>Deep-cultivation of Planctomycetes and their phenomic and genomic characterization uncovers novel biology.</title>
        <authorList>
            <person name="Wiegand S."/>
            <person name="Jogler M."/>
            <person name="Boedeker C."/>
            <person name="Pinto D."/>
            <person name="Vollmers J."/>
            <person name="Rivas-Marin E."/>
            <person name="Kohn T."/>
            <person name="Peeters S.H."/>
            <person name="Heuer A."/>
            <person name="Rast P."/>
            <person name="Oberbeckmann S."/>
            <person name="Bunk B."/>
            <person name="Jeske O."/>
            <person name="Meyerdierks A."/>
            <person name="Storesund J.E."/>
            <person name="Kallscheuer N."/>
            <person name="Luecker S."/>
            <person name="Lage O.M."/>
            <person name="Pohl T."/>
            <person name="Merkel B.J."/>
            <person name="Hornburger P."/>
            <person name="Mueller R.-W."/>
            <person name="Bruemmer F."/>
            <person name="Labrenz M."/>
            <person name="Spormann A.M."/>
            <person name="Op Den Camp H."/>
            <person name="Overmann J."/>
            <person name="Amann R."/>
            <person name="Jetten M.S.M."/>
            <person name="Mascher T."/>
            <person name="Medema M.H."/>
            <person name="Devos D.P."/>
            <person name="Kaster A.-K."/>
            <person name="Ovreas L."/>
            <person name="Rohde M."/>
            <person name="Galperin M.Y."/>
            <person name="Jogler C."/>
        </authorList>
    </citation>
    <scope>NUCLEOTIDE SEQUENCE [LARGE SCALE GENOMIC DNA]</scope>
    <source>
        <strain evidence="10 11">Pla52o</strain>
    </source>
</reference>
<evidence type="ECO:0000313" key="11">
    <source>
        <dbReference type="Proteomes" id="UP000316304"/>
    </source>
</evidence>
<dbReference type="SUPFAM" id="SSF88697">
    <property type="entry name" value="PUA domain-like"/>
    <property type="match status" value="1"/>
</dbReference>
<dbReference type="OrthoDB" id="9804434at2"/>